<dbReference type="InterPro" id="IPR007652">
    <property type="entry name" value="A1-4-GlycosylTfrase_dom"/>
</dbReference>
<reference evidence="2 3" key="1">
    <citation type="journal article" date="2019" name="Nat. Plants">
        <title>Stout camphor tree genome fills gaps in understanding of flowering plant genome evolution.</title>
        <authorList>
            <person name="Chaw S.M."/>
            <person name="Liu Y.C."/>
            <person name="Wu Y.W."/>
            <person name="Wang H.Y."/>
            <person name="Lin C.I."/>
            <person name="Wu C.S."/>
            <person name="Ke H.M."/>
            <person name="Chang L.Y."/>
            <person name="Hsu C.Y."/>
            <person name="Yang H.T."/>
            <person name="Sudianto E."/>
            <person name="Hsu M.H."/>
            <person name="Wu K.P."/>
            <person name="Wang L.N."/>
            <person name="Leebens-Mack J.H."/>
            <person name="Tsai I.J."/>
        </authorList>
    </citation>
    <scope>NUCLEOTIDE SEQUENCE [LARGE SCALE GENOMIC DNA]</scope>
    <source>
        <strain evidence="3">cv. Chaw 1501</strain>
        <tissue evidence="2">Young leaves</tissue>
    </source>
</reference>
<dbReference type="PANTHER" id="PTHR46781">
    <property type="entry name" value="ALPHA 1,4-GLYCOSYLTRANSFERASE FAMILY PROTEIN"/>
    <property type="match status" value="1"/>
</dbReference>
<gene>
    <name evidence="2" type="ORF">CKAN_00730300</name>
</gene>
<evidence type="ECO:0000313" key="3">
    <source>
        <dbReference type="Proteomes" id="UP000283530"/>
    </source>
</evidence>
<dbReference type="InterPro" id="IPR044789">
    <property type="entry name" value="Put_A1-4-GlycosylTfrase_plant"/>
</dbReference>
<protein>
    <submittedName>
        <fullName evidence="2">Lactosylceramide 4-alpha-galactosyltransferase-like protein</fullName>
    </submittedName>
</protein>
<keyword evidence="2" id="KW-0808">Transferase</keyword>
<dbReference type="InterPro" id="IPR029044">
    <property type="entry name" value="Nucleotide-diphossugar_trans"/>
</dbReference>
<keyword evidence="2" id="KW-0328">Glycosyltransferase</keyword>
<accession>A0A3S3MLS6</accession>
<dbReference type="AlphaFoldDB" id="A0A3S3MLS6"/>
<feature type="domain" description="Alpha 1,4-glycosyltransferase" evidence="1">
    <location>
        <begin position="291"/>
        <end position="414"/>
    </location>
</feature>
<dbReference type="Gene3D" id="3.90.550.20">
    <property type="match status" value="1"/>
</dbReference>
<evidence type="ECO:0000313" key="2">
    <source>
        <dbReference type="EMBL" id="RWR78757.1"/>
    </source>
</evidence>
<dbReference type="STRING" id="337451.A0A3S3MLS6"/>
<dbReference type="EMBL" id="QPKB01000003">
    <property type="protein sequence ID" value="RWR78757.1"/>
    <property type="molecule type" value="Genomic_DNA"/>
</dbReference>
<dbReference type="Proteomes" id="UP000283530">
    <property type="component" value="Unassembled WGS sequence"/>
</dbReference>
<proteinExistence type="predicted"/>
<dbReference type="GO" id="GO:0016757">
    <property type="term" value="F:glycosyltransferase activity"/>
    <property type="evidence" value="ECO:0007669"/>
    <property type="project" value="UniProtKB-KW"/>
</dbReference>
<name>A0A3S3MLS6_9MAGN</name>
<sequence>MKILCNFNMNMNSSLFSTISLATVLSLILLASSIFSNLSLHSVAFESKKHPPGFPPRNTHKQFRSSSSPKLLLSLKEEIQEPYVRDPDPLLPPINVTVEERIVWFKENLPEFKIIHSNGLTRKFASRAQEFFNGGCEVRFFMTWISPVRAFGYRELLTLESVFKAHPFGCVMILSASMDSRQGSQLLKPLVDSGYRVAAVSPDLSFLFKNTPAESWFNELKKGNVDPGEIPLAQNLSNLLRLAVLYKYGGVYLDTDVIVLKKFSALRNTIGAQAADENGNWNRLNNAVLVFDKEHPLIYKFIQEFALTFDGNKWGHNGPYLVSRVVSRIEKMPNYNFTVLLPIAFYPVDWIRISGFFRRPENPAASKWVAAKLRQLSGETFAIHLWNRQSSSLKIEEGSVVGRLISYRCLFCKQSYSS</sequence>
<dbReference type="SUPFAM" id="SSF53448">
    <property type="entry name" value="Nucleotide-diphospho-sugar transferases"/>
    <property type="match status" value="1"/>
</dbReference>
<organism evidence="2 3">
    <name type="scientific">Cinnamomum micranthum f. kanehirae</name>
    <dbReference type="NCBI Taxonomy" id="337451"/>
    <lineage>
        <taxon>Eukaryota</taxon>
        <taxon>Viridiplantae</taxon>
        <taxon>Streptophyta</taxon>
        <taxon>Embryophyta</taxon>
        <taxon>Tracheophyta</taxon>
        <taxon>Spermatophyta</taxon>
        <taxon>Magnoliopsida</taxon>
        <taxon>Magnoliidae</taxon>
        <taxon>Laurales</taxon>
        <taxon>Lauraceae</taxon>
        <taxon>Cinnamomum</taxon>
    </lineage>
</organism>
<dbReference type="PANTHER" id="PTHR46781:SF2">
    <property type="entry name" value="ALPHA 1,4-GLYCOSYLTRANSFERASE FAMILY PROTEIN"/>
    <property type="match status" value="1"/>
</dbReference>
<keyword evidence="3" id="KW-1185">Reference proteome</keyword>
<dbReference type="InterPro" id="IPR007577">
    <property type="entry name" value="GlycoTrfase_DXD_sugar-bd_CS"/>
</dbReference>
<dbReference type="OrthoDB" id="409543at2759"/>
<dbReference type="Pfam" id="PF04572">
    <property type="entry name" value="Gb3_synth"/>
    <property type="match status" value="1"/>
</dbReference>
<dbReference type="Pfam" id="PF04488">
    <property type="entry name" value="Gly_transf_sug"/>
    <property type="match status" value="1"/>
</dbReference>
<evidence type="ECO:0000259" key="1">
    <source>
        <dbReference type="Pfam" id="PF04572"/>
    </source>
</evidence>
<comment type="caution">
    <text evidence="2">The sequence shown here is derived from an EMBL/GenBank/DDBJ whole genome shotgun (WGS) entry which is preliminary data.</text>
</comment>